<dbReference type="SMART" id="SM00220">
    <property type="entry name" value="S_TKc"/>
    <property type="match status" value="1"/>
</dbReference>
<evidence type="ECO:0000256" key="6">
    <source>
        <dbReference type="SAM" id="MobiDB-lite"/>
    </source>
</evidence>
<keyword evidence="3" id="KW-0418">Kinase</keyword>
<dbReference type="PROSITE" id="PS50011">
    <property type="entry name" value="PROTEIN_KINASE_DOM"/>
    <property type="match status" value="1"/>
</dbReference>
<accession>A0A7R8ZNN3</accession>
<reference evidence="8" key="1">
    <citation type="submission" date="2020-11" db="EMBL/GenBank/DDBJ databases">
        <authorList>
            <person name="Tran Van P."/>
        </authorList>
    </citation>
    <scope>NUCLEOTIDE SEQUENCE</scope>
</reference>
<proteinExistence type="inferred from homology"/>
<organism evidence="8">
    <name type="scientific">Cyprideis torosa</name>
    <dbReference type="NCBI Taxonomy" id="163714"/>
    <lineage>
        <taxon>Eukaryota</taxon>
        <taxon>Metazoa</taxon>
        <taxon>Ecdysozoa</taxon>
        <taxon>Arthropoda</taxon>
        <taxon>Crustacea</taxon>
        <taxon>Oligostraca</taxon>
        <taxon>Ostracoda</taxon>
        <taxon>Podocopa</taxon>
        <taxon>Podocopida</taxon>
        <taxon>Cytherocopina</taxon>
        <taxon>Cytheroidea</taxon>
        <taxon>Cytherideidae</taxon>
        <taxon>Cyprideis</taxon>
    </lineage>
</organism>
<dbReference type="GO" id="GO:0005634">
    <property type="term" value="C:nucleus"/>
    <property type="evidence" value="ECO:0007669"/>
    <property type="project" value="TreeGrafter"/>
</dbReference>
<feature type="compositionally biased region" description="Basic and acidic residues" evidence="6">
    <location>
        <begin position="700"/>
        <end position="725"/>
    </location>
</feature>
<dbReference type="EMBL" id="OB660886">
    <property type="protein sequence ID" value="CAD7226666.1"/>
    <property type="molecule type" value="Genomic_DNA"/>
</dbReference>
<evidence type="ECO:0000256" key="3">
    <source>
        <dbReference type="ARBA" id="ARBA00022777"/>
    </source>
</evidence>
<keyword evidence="2" id="KW-0547">Nucleotide-binding</keyword>
<evidence type="ECO:0000256" key="2">
    <source>
        <dbReference type="ARBA" id="ARBA00022741"/>
    </source>
</evidence>
<dbReference type="InterPro" id="IPR050339">
    <property type="entry name" value="CC_SR_Kinase"/>
</dbReference>
<feature type="region of interest" description="Disordered" evidence="6">
    <location>
        <begin position="693"/>
        <end position="742"/>
    </location>
</feature>
<dbReference type="InterPro" id="IPR038765">
    <property type="entry name" value="Papain-like_cys_pep_sf"/>
</dbReference>
<dbReference type="GO" id="GO:0005737">
    <property type="term" value="C:cytoplasm"/>
    <property type="evidence" value="ECO:0007669"/>
    <property type="project" value="TreeGrafter"/>
</dbReference>
<dbReference type="GO" id="GO:0005524">
    <property type="term" value="F:ATP binding"/>
    <property type="evidence" value="ECO:0007669"/>
    <property type="project" value="UniProtKB-KW"/>
</dbReference>
<evidence type="ECO:0000256" key="1">
    <source>
        <dbReference type="ARBA" id="ARBA00022679"/>
    </source>
</evidence>
<comment type="similarity">
    <text evidence="5">Belongs to the protein kinase superfamily. Ser/Thr protein kinase family. GCN2 subfamily.</text>
</comment>
<evidence type="ECO:0000259" key="7">
    <source>
        <dbReference type="PROSITE" id="PS50011"/>
    </source>
</evidence>
<dbReference type="SUPFAM" id="SSF56112">
    <property type="entry name" value="Protein kinase-like (PK-like)"/>
    <property type="match status" value="1"/>
</dbReference>
<dbReference type="GO" id="GO:0004672">
    <property type="term" value="F:protein kinase activity"/>
    <property type="evidence" value="ECO:0007669"/>
    <property type="project" value="InterPro"/>
</dbReference>
<sequence>MKLGAAGRLPSTSLQRSLFPPGQGLGVSYPDSWTAAHPPSRPGRKTTRAATRVSLGRKGACSARGSDWKSSLWSGAIPHTPSTSPALPPLPQSPRATVAGRILPLITIVPVQQNTIQHHAALMDSHRLLQSRGHSRRCPVAGFPGFEGLGEQDWVATWGETPYADSLWTRGVSTWDQCGFQWKPRHPMCSCPHIFVKVERYILYIQLELMDMSLKDFIENRNREDYSSSLTLKDEDYKTAINIFQDLCAAVRFLHIRGYAHQDLKPGNILLLVTDENPRSVKTLKLADFGLATRWKGSLGISAGGTRSYAPRPVDNERATSADSEELKKKLDVYALGIIWVDLVMPMTVDKWSKVNDCLRSPNVTIPQEVQRLIGEKNFELLKKMLSHNPDQRPSVLDVCFLQTLRTRTPIVEPVLNITENITEQFAPSYSNVIRPIAATVLGSIRAISQQTTSSHQRLDAGSCSEIVSRLVQIFERPSGSTTSFKENFENIIPGSDTLMGRLSECLKRAGIDNLEENRQSKWEFLKKLGMCIKEDFPGLVSATVSELTPLLTDLNEVFDDFLAKQIEDERKRFRFIQKCVRHKPKKTPKESQQRHPTIRLKTSIEVSHEENAGSSGKFERMFGPLTAKIAERIEDFVVKHDSMMEEVPKESQHRHPTIRLKPSVEASHESSSFTFDHPTPQWCRETSIRLGLSPANENSNHKNSDDENSNHENSDHENVDHENSNLENSSPGSMIINRHTSPESIPRIIPASRFIRITGDGNCLFRALAYCLTGSEQEHAEVRQLLARTPQMRVDGEWGTVDEIQEAAAIFRANIAVWAPHGSTFEWQGPMMNERYNFFAQLRMLIFAALPAKSTAPISLKLVHLS</sequence>
<dbReference type="AlphaFoldDB" id="A0A7R8ZNN3"/>
<evidence type="ECO:0000256" key="4">
    <source>
        <dbReference type="ARBA" id="ARBA00022840"/>
    </source>
</evidence>
<dbReference type="OrthoDB" id="6595976at2759"/>
<feature type="domain" description="Protein kinase" evidence="7">
    <location>
        <begin position="47"/>
        <end position="416"/>
    </location>
</feature>
<dbReference type="InterPro" id="IPR000719">
    <property type="entry name" value="Prot_kinase_dom"/>
</dbReference>
<evidence type="ECO:0000256" key="5">
    <source>
        <dbReference type="ARBA" id="ARBA00037982"/>
    </source>
</evidence>
<protein>
    <recommendedName>
        <fullName evidence="7">Protein kinase domain-containing protein</fullName>
    </recommendedName>
</protein>
<dbReference type="Gene3D" id="3.90.70.80">
    <property type="match status" value="1"/>
</dbReference>
<dbReference type="SUPFAM" id="SSF54001">
    <property type="entry name" value="Cysteine proteinases"/>
    <property type="match status" value="1"/>
</dbReference>
<feature type="region of interest" description="Disordered" evidence="6">
    <location>
        <begin position="646"/>
        <end position="679"/>
    </location>
</feature>
<feature type="region of interest" description="Disordered" evidence="6">
    <location>
        <begin position="1"/>
        <end position="93"/>
    </location>
</feature>
<dbReference type="PANTHER" id="PTHR11042">
    <property type="entry name" value="EUKARYOTIC TRANSLATION INITIATION FACTOR 2-ALPHA KINASE EIF2-ALPHA KINASE -RELATED"/>
    <property type="match status" value="1"/>
</dbReference>
<gene>
    <name evidence="8" type="ORF">CTOB1V02_LOCUS4582</name>
</gene>
<keyword evidence="4" id="KW-0067">ATP-binding</keyword>
<feature type="compositionally biased region" description="Polar residues" evidence="6">
    <location>
        <begin position="726"/>
        <end position="742"/>
    </location>
</feature>
<dbReference type="InterPro" id="IPR011009">
    <property type="entry name" value="Kinase-like_dom_sf"/>
</dbReference>
<dbReference type="Pfam" id="PF00069">
    <property type="entry name" value="Pkinase"/>
    <property type="match status" value="1"/>
</dbReference>
<evidence type="ECO:0000313" key="8">
    <source>
        <dbReference type="EMBL" id="CAD7226666.1"/>
    </source>
</evidence>
<name>A0A7R8ZNN3_9CRUS</name>
<dbReference type="PROSITE" id="PS00108">
    <property type="entry name" value="PROTEIN_KINASE_ST"/>
    <property type="match status" value="1"/>
</dbReference>
<dbReference type="InterPro" id="IPR008271">
    <property type="entry name" value="Ser/Thr_kinase_AS"/>
</dbReference>
<keyword evidence="1" id="KW-0808">Transferase</keyword>
<dbReference type="Gene3D" id="1.10.510.10">
    <property type="entry name" value="Transferase(Phosphotransferase) domain 1"/>
    <property type="match status" value="1"/>
</dbReference>